<sequence>MVSDQFIKSAQELSVVCRSVVEYDRPRSMTVPHPRFPANRSVDLHLCQVDQELAGTIRAETGTRFLSDPRSVWSPRHLAAIAAHCPLLLYNKAIMLCHLATFKMSK</sequence>
<reference evidence="1" key="1">
    <citation type="journal article" date="2023" name="G3 (Bethesda)">
        <title>A reference genome for the long-term kleptoplast-retaining sea slug Elysia crispata morphotype clarki.</title>
        <authorList>
            <person name="Eastman K.E."/>
            <person name="Pendleton A.L."/>
            <person name="Shaikh M.A."/>
            <person name="Suttiyut T."/>
            <person name="Ogas R."/>
            <person name="Tomko P."/>
            <person name="Gavelis G."/>
            <person name="Widhalm J.R."/>
            <person name="Wisecaver J.H."/>
        </authorList>
    </citation>
    <scope>NUCLEOTIDE SEQUENCE</scope>
    <source>
        <strain evidence="1">ECLA1</strain>
    </source>
</reference>
<proteinExistence type="predicted"/>
<dbReference type="EMBL" id="JAWDGP010003665">
    <property type="protein sequence ID" value="KAK3771940.1"/>
    <property type="molecule type" value="Genomic_DNA"/>
</dbReference>
<evidence type="ECO:0000313" key="2">
    <source>
        <dbReference type="Proteomes" id="UP001283361"/>
    </source>
</evidence>
<comment type="caution">
    <text evidence="1">The sequence shown here is derived from an EMBL/GenBank/DDBJ whole genome shotgun (WGS) entry which is preliminary data.</text>
</comment>
<gene>
    <name evidence="1" type="ORF">RRG08_011853</name>
</gene>
<name>A0AAE0ZMH5_9GAST</name>
<organism evidence="1 2">
    <name type="scientific">Elysia crispata</name>
    <name type="common">lettuce slug</name>
    <dbReference type="NCBI Taxonomy" id="231223"/>
    <lineage>
        <taxon>Eukaryota</taxon>
        <taxon>Metazoa</taxon>
        <taxon>Spiralia</taxon>
        <taxon>Lophotrochozoa</taxon>
        <taxon>Mollusca</taxon>
        <taxon>Gastropoda</taxon>
        <taxon>Heterobranchia</taxon>
        <taxon>Euthyneura</taxon>
        <taxon>Panpulmonata</taxon>
        <taxon>Sacoglossa</taxon>
        <taxon>Placobranchoidea</taxon>
        <taxon>Plakobranchidae</taxon>
        <taxon>Elysia</taxon>
    </lineage>
</organism>
<accession>A0AAE0ZMH5</accession>
<protein>
    <submittedName>
        <fullName evidence="1">Uncharacterized protein</fullName>
    </submittedName>
</protein>
<keyword evidence="2" id="KW-1185">Reference proteome</keyword>
<evidence type="ECO:0000313" key="1">
    <source>
        <dbReference type="EMBL" id="KAK3771940.1"/>
    </source>
</evidence>
<dbReference type="AlphaFoldDB" id="A0AAE0ZMH5"/>
<dbReference type="Proteomes" id="UP001283361">
    <property type="component" value="Unassembled WGS sequence"/>
</dbReference>